<dbReference type="Gene3D" id="3.90.1170.50">
    <property type="entry name" value="Aldehyde oxidase/xanthine dehydrogenase, a/b hammerhead"/>
    <property type="match status" value="1"/>
</dbReference>
<dbReference type="SUPFAM" id="SSF56003">
    <property type="entry name" value="Molybdenum cofactor-binding domain"/>
    <property type="match status" value="1"/>
</dbReference>
<comment type="caution">
    <text evidence="2">The sequence shown here is derived from an EMBL/GenBank/DDBJ whole genome shotgun (WGS) entry which is preliminary data.</text>
</comment>
<dbReference type="Pfam" id="PF20256">
    <property type="entry name" value="MoCoBD_2"/>
    <property type="match status" value="1"/>
</dbReference>
<feature type="domain" description="Aldehyde oxidase/xanthine dehydrogenase a/b hammerhead" evidence="1">
    <location>
        <begin position="19"/>
        <end position="126"/>
    </location>
</feature>
<dbReference type="Proteomes" id="UP001296706">
    <property type="component" value="Unassembled WGS sequence"/>
</dbReference>
<accession>A0ABX1R726</accession>
<keyword evidence="3" id="KW-1185">Reference proteome</keyword>
<reference evidence="2 3" key="1">
    <citation type="submission" date="2020-04" db="EMBL/GenBank/DDBJ databases">
        <authorList>
            <person name="Klaysubun C."/>
            <person name="Duangmal K."/>
            <person name="Lipun K."/>
        </authorList>
    </citation>
    <scope>NUCLEOTIDE SEQUENCE [LARGE SCALE GENOMIC DNA]</scope>
    <source>
        <strain evidence="2 3">JCM 11839</strain>
    </source>
</reference>
<dbReference type="SMART" id="SM01008">
    <property type="entry name" value="Ald_Xan_dh_C"/>
    <property type="match status" value="1"/>
</dbReference>
<dbReference type="PANTHER" id="PTHR11908:SF157">
    <property type="entry name" value="XANTHINE DEHYDROGENASE SUBUNIT D-RELATED"/>
    <property type="match status" value="1"/>
</dbReference>
<dbReference type="Pfam" id="PF01315">
    <property type="entry name" value="Ald_Xan_dh_C"/>
    <property type="match status" value="1"/>
</dbReference>
<evidence type="ECO:0000313" key="3">
    <source>
        <dbReference type="Proteomes" id="UP001296706"/>
    </source>
</evidence>
<dbReference type="Pfam" id="PF02738">
    <property type="entry name" value="MoCoBD_1"/>
    <property type="match status" value="1"/>
</dbReference>
<dbReference type="EMBL" id="JAAXKY010000001">
    <property type="protein sequence ID" value="NMH75591.1"/>
    <property type="molecule type" value="Genomic_DNA"/>
</dbReference>
<dbReference type="RefSeq" id="WP_169393663.1">
    <property type="nucleotide sequence ID" value="NZ_BAAAJH010000016.1"/>
</dbReference>
<protein>
    <submittedName>
        <fullName evidence="2">Xanthine dehydrogenase family protein molybdopterin-binding subunit</fullName>
    </submittedName>
</protein>
<dbReference type="PANTHER" id="PTHR11908">
    <property type="entry name" value="XANTHINE DEHYDROGENASE"/>
    <property type="match status" value="1"/>
</dbReference>
<dbReference type="InterPro" id="IPR008274">
    <property type="entry name" value="AldOxase/xan_DH_MoCoBD1"/>
</dbReference>
<dbReference type="InterPro" id="IPR016208">
    <property type="entry name" value="Ald_Oxase/xanthine_DH-like"/>
</dbReference>
<dbReference type="InterPro" id="IPR000674">
    <property type="entry name" value="Ald_Oxase/Xan_DH_a/b"/>
</dbReference>
<sequence>MTEVVGHNAPRRDARAKVTGSARYGYDVALPGMLHAKVLRSPHAHARVVSIDTSAADALDGVAAVLTRDRLGAMMTTFGSLIKDQPVVAVDTVRYVGDVVAAVAAVDERTALAALDLIDVTYELLPTVADIAEALAENAPELFPEEPPGFTPHYGPGAHATLRPARNVSFEYGHTTGSPDAWDDCDHIFTDTFHFPRMHHMHLEPYVSVSTAAADRLEVWTSNQMPFQLRQELARLFSVAESVVRVHGEYIGGGFGGKSNCRTEHIGLRLSQLAGGRPVRFCMTLEEAFLTISQHKATLTLKTGIKADGTFVARQSTVLLDAGAYSEYSPFVAEKAGYRMPGAYRWQHIDTTCWTVHTNTVPAGAFRGFGGTQATWANERQLDLIAQRLGIDPFDLRCRNMLDLGEQTVPGERPIDSDLKLGLDLVADAIRYHARPHVPGRGIGIAMACKDGGGMNKLAQARVKIDVNGNVYLAAGLTEMGQGGHSALSQIAADVLGTEPARVRFTDVDTDYSPFDSGTNSSSGIVVTGRAVAEAAERARRQVLEFAAESLDLPVEQLDLRDWQVIADGVGHPLPPMIQQVYGGTGFEFSAEGQYKAAFSSETPFETQAAFWEIGWAAAEVKVDVETGKVDVLQLVISGDAGKVINHLGARGQDEGAAVMGLGQALFEELRYEGTDLLNGEALNYRVPMADDLPASFVSITQEQGHGSGPFGSKGLGEGGMLPVPPAIAAAIADAVGVQLTELPMTPERVLDAIDRRHVTI</sequence>
<evidence type="ECO:0000313" key="2">
    <source>
        <dbReference type="EMBL" id="NMH75591.1"/>
    </source>
</evidence>
<proteinExistence type="predicted"/>
<organism evidence="2 3">
    <name type="scientific">Pseudonocardia xinjiangensis</name>
    <dbReference type="NCBI Taxonomy" id="75289"/>
    <lineage>
        <taxon>Bacteria</taxon>
        <taxon>Bacillati</taxon>
        <taxon>Actinomycetota</taxon>
        <taxon>Actinomycetes</taxon>
        <taxon>Pseudonocardiales</taxon>
        <taxon>Pseudonocardiaceae</taxon>
        <taxon>Pseudonocardia</taxon>
    </lineage>
</organism>
<dbReference type="Gene3D" id="3.30.365.10">
    <property type="entry name" value="Aldehyde oxidase/xanthine dehydrogenase, molybdopterin binding domain"/>
    <property type="match status" value="4"/>
</dbReference>
<dbReference type="SUPFAM" id="SSF54665">
    <property type="entry name" value="CO dehydrogenase molybdoprotein N-domain-like"/>
    <property type="match status" value="1"/>
</dbReference>
<dbReference type="InterPro" id="IPR037165">
    <property type="entry name" value="AldOxase/xan_DH_Mopterin-bd_sf"/>
</dbReference>
<dbReference type="InterPro" id="IPR046867">
    <property type="entry name" value="AldOxase/xan_DH_MoCoBD2"/>
</dbReference>
<gene>
    <name evidence="2" type="ORF">HF577_00385</name>
</gene>
<evidence type="ECO:0000259" key="1">
    <source>
        <dbReference type="SMART" id="SM01008"/>
    </source>
</evidence>
<dbReference type="InterPro" id="IPR036856">
    <property type="entry name" value="Ald_Oxase/Xan_DH_a/b_sf"/>
</dbReference>
<name>A0ABX1R726_9PSEU</name>